<dbReference type="Pfam" id="PF09832">
    <property type="entry name" value="DUF2059"/>
    <property type="match status" value="1"/>
</dbReference>
<dbReference type="AlphaFoldDB" id="A0A8J6NXK0"/>
<organism evidence="2 3">
    <name type="scientific">Candidatus Desulfatibia vada</name>
    <dbReference type="NCBI Taxonomy" id="2841696"/>
    <lineage>
        <taxon>Bacteria</taxon>
        <taxon>Pseudomonadati</taxon>
        <taxon>Thermodesulfobacteriota</taxon>
        <taxon>Desulfobacteria</taxon>
        <taxon>Desulfobacterales</taxon>
        <taxon>Desulfobacterales incertae sedis</taxon>
        <taxon>Candidatus Desulfatibia</taxon>
    </lineage>
</organism>
<dbReference type="EMBL" id="JACNIG010000014">
    <property type="protein sequence ID" value="MBC8430323.1"/>
    <property type="molecule type" value="Genomic_DNA"/>
</dbReference>
<reference evidence="2 3" key="1">
    <citation type="submission" date="2020-08" db="EMBL/GenBank/DDBJ databases">
        <title>Bridging the membrane lipid divide: bacteria of the FCB group superphylum have the potential to synthesize archaeal ether lipids.</title>
        <authorList>
            <person name="Villanueva L."/>
            <person name="Von Meijenfeldt F.A.B."/>
            <person name="Westbye A.B."/>
            <person name="Yadav S."/>
            <person name="Hopmans E.C."/>
            <person name="Dutilh B.E."/>
            <person name="Sinninghe Damste J.S."/>
        </authorList>
    </citation>
    <scope>NUCLEOTIDE SEQUENCE [LARGE SCALE GENOMIC DNA]</scope>
    <source>
        <strain evidence="2">NIOZ-UU17</strain>
    </source>
</reference>
<dbReference type="Proteomes" id="UP000605201">
    <property type="component" value="Unassembled WGS sequence"/>
</dbReference>
<accession>A0A8J6NXK0</accession>
<evidence type="ECO:0000313" key="3">
    <source>
        <dbReference type="Proteomes" id="UP000605201"/>
    </source>
</evidence>
<sequence length="199" mass="22760">MTRELSNSMKIVFLSLLIILPLYSYSMAETANEEKEFFHKFFRVAGVESQYNQKLNAMARQFHQGFASGLKRQVGQVAVTNPAEKDMVMQLVKQTVGQYIKRMNAALVKEMPFKALVDHVYYPVYSKYFNVSELKEVIAFYESPAGRKFVSGTPALMQKTALIFNQKYVPKLQGLSKKIADEEWAKIKPQLDKLGKKGK</sequence>
<proteinExistence type="predicted"/>
<protein>
    <submittedName>
        <fullName evidence="2">DUF2059 domain-containing protein</fullName>
    </submittedName>
</protein>
<comment type="caution">
    <text evidence="2">The sequence shown here is derived from an EMBL/GenBank/DDBJ whole genome shotgun (WGS) entry which is preliminary data.</text>
</comment>
<gene>
    <name evidence="2" type="ORF">H8D96_00220</name>
</gene>
<name>A0A8J6NXK0_9BACT</name>
<evidence type="ECO:0000313" key="2">
    <source>
        <dbReference type="EMBL" id="MBC8430323.1"/>
    </source>
</evidence>
<feature type="domain" description="DUF2059" evidence="1">
    <location>
        <begin position="121"/>
        <end position="172"/>
    </location>
</feature>
<evidence type="ECO:0000259" key="1">
    <source>
        <dbReference type="Pfam" id="PF09832"/>
    </source>
</evidence>
<dbReference type="InterPro" id="IPR018637">
    <property type="entry name" value="DUF2059"/>
</dbReference>